<sequence>MSYVHRRAGPSGEPMLHFIMCPSRKEAEEQARRASNHHQSPIHHSAHGPGQYPHYHPVDANGEIKKDGTHYGYSP</sequence>
<gene>
    <name evidence="2" type="ORF">EDS130_LOCUS38440</name>
</gene>
<dbReference type="EMBL" id="CAJNOJ010000401">
    <property type="protein sequence ID" value="CAF1434656.1"/>
    <property type="molecule type" value="Genomic_DNA"/>
</dbReference>
<dbReference type="OrthoDB" id="9990453at2759"/>
<evidence type="ECO:0000313" key="2">
    <source>
        <dbReference type="EMBL" id="CAF1434656.1"/>
    </source>
</evidence>
<accession>A0A815N5X5</accession>
<evidence type="ECO:0000256" key="1">
    <source>
        <dbReference type="SAM" id="MobiDB-lite"/>
    </source>
</evidence>
<protein>
    <submittedName>
        <fullName evidence="2">Uncharacterized protein</fullName>
    </submittedName>
</protein>
<proteinExistence type="predicted"/>
<evidence type="ECO:0000313" key="3">
    <source>
        <dbReference type="Proteomes" id="UP000663852"/>
    </source>
</evidence>
<dbReference type="Proteomes" id="UP000663852">
    <property type="component" value="Unassembled WGS sequence"/>
</dbReference>
<comment type="caution">
    <text evidence="2">The sequence shown here is derived from an EMBL/GenBank/DDBJ whole genome shotgun (WGS) entry which is preliminary data.</text>
</comment>
<reference evidence="2" key="1">
    <citation type="submission" date="2021-02" db="EMBL/GenBank/DDBJ databases">
        <authorList>
            <person name="Nowell W R."/>
        </authorList>
    </citation>
    <scope>NUCLEOTIDE SEQUENCE</scope>
</reference>
<dbReference type="AlphaFoldDB" id="A0A815N5X5"/>
<organism evidence="2 3">
    <name type="scientific">Adineta ricciae</name>
    <name type="common">Rotifer</name>
    <dbReference type="NCBI Taxonomy" id="249248"/>
    <lineage>
        <taxon>Eukaryota</taxon>
        <taxon>Metazoa</taxon>
        <taxon>Spiralia</taxon>
        <taxon>Gnathifera</taxon>
        <taxon>Rotifera</taxon>
        <taxon>Eurotatoria</taxon>
        <taxon>Bdelloidea</taxon>
        <taxon>Adinetida</taxon>
        <taxon>Adinetidae</taxon>
        <taxon>Adineta</taxon>
    </lineage>
</organism>
<feature type="region of interest" description="Disordered" evidence="1">
    <location>
        <begin position="24"/>
        <end position="75"/>
    </location>
</feature>
<feature type="compositionally biased region" description="Basic residues" evidence="1">
    <location>
        <begin position="34"/>
        <end position="46"/>
    </location>
</feature>
<name>A0A815N5X5_ADIRI</name>